<name>A0A1Y2CC82_9BASI</name>
<dbReference type="GO" id="GO:0000993">
    <property type="term" value="F:RNA polymerase II complex binding"/>
    <property type="evidence" value="ECO:0007669"/>
    <property type="project" value="TreeGrafter"/>
</dbReference>
<dbReference type="GO" id="GO:0006368">
    <property type="term" value="P:transcription elongation by RNA polymerase II"/>
    <property type="evidence" value="ECO:0007669"/>
    <property type="project" value="InterPro"/>
</dbReference>
<reference evidence="7 8" key="1">
    <citation type="submission" date="2016-07" db="EMBL/GenBank/DDBJ databases">
        <title>Pervasive Adenine N6-methylation of Active Genes in Fungi.</title>
        <authorList>
            <consortium name="DOE Joint Genome Institute"/>
            <person name="Mondo S.J."/>
            <person name="Dannebaum R.O."/>
            <person name="Kuo R.C."/>
            <person name="Labutti K."/>
            <person name="Haridas S."/>
            <person name="Kuo A."/>
            <person name="Salamov A."/>
            <person name="Ahrendt S.R."/>
            <person name="Lipzen A."/>
            <person name="Sullivan W."/>
            <person name="Andreopoulos W.B."/>
            <person name="Clum A."/>
            <person name="Lindquist E."/>
            <person name="Daum C."/>
            <person name="Ramamoorthy G.K."/>
            <person name="Gryganskyi A."/>
            <person name="Culley D."/>
            <person name="Magnuson J.K."/>
            <person name="James T.Y."/>
            <person name="O'Malley M.A."/>
            <person name="Stajich J.E."/>
            <person name="Spatafora J.W."/>
            <person name="Visel A."/>
            <person name="Grigoriev I.V."/>
        </authorList>
    </citation>
    <scope>NUCLEOTIDE SEQUENCE [LARGE SCALE GENOMIC DNA]</scope>
    <source>
        <strain evidence="7 8">62-1032</strain>
    </source>
</reference>
<dbReference type="OrthoDB" id="2186602at2759"/>
<dbReference type="Gene3D" id="3.40.50.11990">
    <property type="entry name" value="RNA polymerase II accessory factor, Cdc73 C-terminal domain"/>
    <property type="match status" value="1"/>
</dbReference>
<evidence type="ECO:0000256" key="3">
    <source>
        <dbReference type="ARBA" id="ARBA00023163"/>
    </source>
</evidence>
<evidence type="ECO:0000313" key="7">
    <source>
        <dbReference type="EMBL" id="ORY44642.1"/>
    </source>
</evidence>
<dbReference type="GO" id="GO:0032968">
    <property type="term" value="P:positive regulation of transcription elongation by RNA polymerase II"/>
    <property type="evidence" value="ECO:0007669"/>
    <property type="project" value="TreeGrafter"/>
</dbReference>
<proteinExistence type="inferred from homology"/>
<dbReference type="EMBL" id="MCGR01000125">
    <property type="protein sequence ID" value="ORY44642.1"/>
    <property type="molecule type" value="Genomic_DNA"/>
</dbReference>
<evidence type="ECO:0000256" key="1">
    <source>
        <dbReference type="ARBA" id="ARBA00004123"/>
    </source>
</evidence>
<evidence type="ECO:0000256" key="4">
    <source>
        <dbReference type="ARBA" id="ARBA00023242"/>
    </source>
</evidence>
<dbReference type="InterPro" id="IPR007852">
    <property type="entry name" value="Cdc73/Parafibromin"/>
</dbReference>
<dbReference type="GO" id="GO:0016593">
    <property type="term" value="C:Cdc73/Paf1 complex"/>
    <property type="evidence" value="ECO:0007669"/>
    <property type="project" value="InterPro"/>
</dbReference>
<keyword evidence="3" id="KW-0804">Transcription</keyword>
<dbReference type="PANTHER" id="PTHR12466">
    <property type="entry name" value="CDC73 DOMAIN PROTEIN"/>
    <property type="match status" value="1"/>
</dbReference>
<dbReference type="InterPro" id="IPR031336">
    <property type="entry name" value="CDC73_C"/>
</dbReference>
<feature type="compositionally biased region" description="Polar residues" evidence="5">
    <location>
        <begin position="158"/>
        <end position="175"/>
    </location>
</feature>
<comment type="similarity">
    <text evidence="2">Belongs to the CDC73 family.</text>
</comment>
<comment type="subcellular location">
    <subcellularLocation>
        <location evidence="1">Nucleus</location>
    </subcellularLocation>
</comment>
<dbReference type="Proteomes" id="UP000193467">
    <property type="component" value="Unassembled WGS sequence"/>
</dbReference>
<evidence type="ECO:0000256" key="2">
    <source>
        <dbReference type="ARBA" id="ARBA00010427"/>
    </source>
</evidence>
<evidence type="ECO:0000256" key="5">
    <source>
        <dbReference type="SAM" id="MobiDB-lite"/>
    </source>
</evidence>
<feature type="region of interest" description="Disordered" evidence="5">
    <location>
        <begin position="120"/>
        <end position="197"/>
    </location>
</feature>
<evidence type="ECO:0000259" key="6">
    <source>
        <dbReference type="Pfam" id="PF05179"/>
    </source>
</evidence>
<feature type="region of interest" description="Disordered" evidence="5">
    <location>
        <begin position="269"/>
        <end position="302"/>
    </location>
</feature>
<dbReference type="Pfam" id="PF05179">
    <property type="entry name" value="CDC73_C"/>
    <property type="match status" value="1"/>
</dbReference>
<gene>
    <name evidence="7" type="ORF">BCR35DRAFT_311128</name>
</gene>
<dbReference type="PANTHER" id="PTHR12466:SF8">
    <property type="entry name" value="PARAFIBROMIN"/>
    <property type="match status" value="1"/>
</dbReference>
<feature type="compositionally biased region" description="Low complexity" evidence="5">
    <location>
        <begin position="140"/>
        <end position="149"/>
    </location>
</feature>
<comment type="caution">
    <text evidence="7">The sequence shown here is derived from an EMBL/GenBank/DDBJ whole genome shotgun (WGS) entry which is preliminary data.</text>
</comment>
<organism evidence="7 8">
    <name type="scientific">Leucosporidium creatinivorum</name>
    <dbReference type="NCBI Taxonomy" id="106004"/>
    <lineage>
        <taxon>Eukaryota</taxon>
        <taxon>Fungi</taxon>
        <taxon>Dikarya</taxon>
        <taxon>Basidiomycota</taxon>
        <taxon>Pucciniomycotina</taxon>
        <taxon>Microbotryomycetes</taxon>
        <taxon>Leucosporidiales</taxon>
        <taxon>Leucosporidium</taxon>
    </lineage>
</organism>
<dbReference type="FunCoup" id="A0A1Y2CC82">
    <property type="interactions" value="70"/>
</dbReference>
<keyword evidence="8" id="KW-1185">Reference proteome</keyword>
<protein>
    <submittedName>
        <fullName evidence="7">RNA pol II accessory factor, Cdc73 family-domain-containing protein</fullName>
    </submittedName>
</protein>
<keyword evidence="4" id="KW-0539">Nucleus</keyword>
<feature type="domain" description="Cell division control protein 73 C-terminal" evidence="6">
    <location>
        <begin position="307"/>
        <end position="474"/>
    </location>
</feature>
<dbReference type="FunFam" id="3.40.50.11990:FF:000004">
    <property type="entry name" value="Potential RNA Pol II elongation accessory factor"/>
    <property type="match status" value="1"/>
</dbReference>
<dbReference type="AlphaFoldDB" id="A0A1Y2CC82"/>
<accession>A0A1Y2CC82</accession>
<dbReference type="InParanoid" id="A0A1Y2CC82"/>
<dbReference type="InterPro" id="IPR038103">
    <property type="entry name" value="CDC73_C_sf"/>
</dbReference>
<dbReference type="STRING" id="106004.A0A1Y2CC82"/>
<sequence length="484" mass="52146">MTTDPLLLLRSALSTGNKINLLDASGTEVFSLTSASTIAFPPYSPSTTFPKSTPTRYLTGAVAHSSSGARPTYDLQTLLHAYLLRDSPVPEYMKQSREGGVPFVSVTDRRFVVEYLGGKGSEEGEEGRVLPLGGAGVAGEGAAATGPTPAKREGGDLDSTTAPTATDSRPSSTRPSDGAAPSSAKKARFVPNKEDQEKVKRMMETIQGPVWGVEVASSEQQQGGVSKAAALDKVGGVTQNRVTVLAGQRVNNFESVRALVAPRIKLSRDEENERGAAASAAAKESAASGAPTTTAGGQPLKPRKKALNPIIIISPSSTALISMHNVRKLLEESIFVHPEEARIQAGTAAEDMVQVSHARTTSSISSSLNGQQEARKARYFVVDGVEALAKFGPDAWDRVVCVMTTGQEWQFRPYKWTEPKELFHHVKGVFVQWTTDAPNEKVRKWNVNELRIDPSKRHIDKSTVAGFWRELEAWIALHKPGLTY</sequence>
<feature type="compositionally biased region" description="Low complexity" evidence="5">
    <location>
        <begin position="276"/>
        <end position="297"/>
    </location>
</feature>
<evidence type="ECO:0000313" key="8">
    <source>
        <dbReference type="Proteomes" id="UP000193467"/>
    </source>
</evidence>